<keyword evidence="2" id="KW-0963">Cytoplasm</keyword>
<evidence type="ECO:0000256" key="8">
    <source>
        <dbReference type="PROSITE-ProRule" id="PRU00855"/>
    </source>
</evidence>
<organism evidence="10 11">
    <name type="scientific">Crassostrea virginica</name>
    <name type="common">Eastern oyster</name>
    <dbReference type="NCBI Taxonomy" id="6565"/>
    <lineage>
        <taxon>Eukaryota</taxon>
        <taxon>Metazoa</taxon>
        <taxon>Spiralia</taxon>
        <taxon>Lophotrochozoa</taxon>
        <taxon>Mollusca</taxon>
        <taxon>Bivalvia</taxon>
        <taxon>Autobranchia</taxon>
        <taxon>Pteriomorphia</taxon>
        <taxon>Ostreida</taxon>
        <taxon>Ostreoidea</taxon>
        <taxon>Ostreidae</taxon>
        <taxon>Crassostrea</taxon>
    </lineage>
</organism>
<dbReference type="GO" id="GO:0008270">
    <property type="term" value="F:zinc ion binding"/>
    <property type="evidence" value="ECO:0007669"/>
    <property type="project" value="UniProtKB-KW"/>
</dbReference>
<dbReference type="RefSeq" id="XP_022345706.1">
    <property type="nucleotide sequence ID" value="XM_022489998.1"/>
</dbReference>
<evidence type="ECO:0000256" key="7">
    <source>
        <dbReference type="ARBA" id="ARBA00022884"/>
    </source>
</evidence>
<keyword evidence="10" id="KW-1185">Reference proteome</keyword>
<dbReference type="GO" id="GO:0005737">
    <property type="term" value="C:cytoplasm"/>
    <property type="evidence" value="ECO:0007669"/>
    <property type="project" value="UniProtKB-SubCell"/>
</dbReference>
<evidence type="ECO:0000256" key="3">
    <source>
        <dbReference type="ARBA" id="ARBA00022723"/>
    </source>
</evidence>
<evidence type="ECO:0000256" key="4">
    <source>
        <dbReference type="ARBA" id="ARBA00022771"/>
    </source>
</evidence>
<dbReference type="GO" id="GO:0006417">
    <property type="term" value="P:regulation of translation"/>
    <property type="evidence" value="ECO:0007669"/>
    <property type="project" value="UniProtKB-UniRule"/>
</dbReference>
<gene>
    <name evidence="11" type="primary">LOC111138157</name>
</gene>
<keyword evidence="3" id="KW-0479">Metal-binding</keyword>
<evidence type="ECO:0000256" key="2">
    <source>
        <dbReference type="ARBA" id="ARBA00022490"/>
    </source>
</evidence>
<keyword evidence="7 8" id="KW-0694">RNA-binding</keyword>
<evidence type="ECO:0000256" key="6">
    <source>
        <dbReference type="ARBA" id="ARBA00022845"/>
    </source>
</evidence>
<dbReference type="PROSITE" id="PS51522">
    <property type="entry name" value="ZF_NANOS"/>
    <property type="match status" value="1"/>
</dbReference>
<protein>
    <submittedName>
        <fullName evidence="11">Uncharacterized protein LOC111138157</fullName>
    </submittedName>
</protein>
<dbReference type="GO" id="GO:0003723">
    <property type="term" value="F:RNA binding"/>
    <property type="evidence" value="ECO:0007669"/>
    <property type="project" value="UniProtKB-UniRule"/>
</dbReference>
<evidence type="ECO:0000256" key="1">
    <source>
        <dbReference type="ARBA" id="ARBA00004496"/>
    </source>
</evidence>
<name>A0A8B8F0D8_CRAVI</name>
<dbReference type="Proteomes" id="UP000694844">
    <property type="component" value="Chromosome 5"/>
</dbReference>
<sequence length="235" mass="26521">MAQYRTRLCPQDSYEPFQDYLGFSDIAWNKDLVSNLTHLMTCSPSFHDDNSSDGEFFGSSFPSSPCVAPFSDVGFGPFDPLDVIRRDSLQDFRHNGRDVELDELDSYQVELRRHSSISVQQESNPVVLEVLAFKERKRAAKKAKQKKLCVFCKNNGETVAIYSSHVLKDEEGRVSCPILRKYTCPVCGVSGDNAHTIRYCPKNEGELTAPSLTHLNSRRLASGKRRRDSDSENSN</sequence>
<dbReference type="InterPro" id="IPR038129">
    <property type="entry name" value="Nanos_sf"/>
</dbReference>
<dbReference type="InterPro" id="IPR024161">
    <property type="entry name" value="Znf_nanos-typ"/>
</dbReference>
<keyword evidence="6 8" id="KW-0810">Translation regulation</keyword>
<comment type="similarity">
    <text evidence="8">Belongs to the nanos family.</text>
</comment>
<dbReference type="Gene3D" id="4.10.60.30">
    <property type="entry name" value="Nanos, RNA-binding domain"/>
    <property type="match status" value="1"/>
</dbReference>
<keyword evidence="5" id="KW-0862">Zinc</keyword>
<dbReference type="KEGG" id="cvn:111138157"/>
<dbReference type="GeneID" id="111138157"/>
<feature type="domain" description="Nanos-type" evidence="9">
    <location>
        <begin position="148"/>
        <end position="202"/>
    </location>
</feature>
<proteinExistence type="inferred from homology"/>
<accession>A0A8B8F0D8</accession>
<evidence type="ECO:0000313" key="11">
    <source>
        <dbReference type="RefSeq" id="XP_022345706.1"/>
    </source>
</evidence>
<dbReference type="PANTHER" id="PTHR12887">
    <property type="entry name" value="NANOS PROTEIN"/>
    <property type="match status" value="1"/>
</dbReference>
<dbReference type="InterPro" id="IPR008705">
    <property type="entry name" value="Nanos/Xcar2"/>
</dbReference>
<dbReference type="OrthoDB" id="10010129at2759"/>
<evidence type="ECO:0000256" key="5">
    <source>
        <dbReference type="ARBA" id="ARBA00022833"/>
    </source>
</evidence>
<reference evidence="11" key="1">
    <citation type="submission" date="2025-08" db="UniProtKB">
        <authorList>
            <consortium name="RefSeq"/>
        </authorList>
    </citation>
    <scope>IDENTIFICATION</scope>
    <source>
        <tissue evidence="11">Whole sample</tissue>
    </source>
</reference>
<comment type="subcellular location">
    <subcellularLocation>
        <location evidence="1">Cytoplasm</location>
    </subcellularLocation>
</comment>
<dbReference type="FunFam" id="4.10.60.30:FF:000001">
    <property type="entry name" value="nanos homolog 3"/>
    <property type="match status" value="1"/>
</dbReference>
<evidence type="ECO:0000313" key="10">
    <source>
        <dbReference type="Proteomes" id="UP000694844"/>
    </source>
</evidence>
<dbReference type="Pfam" id="PF05741">
    <property type="entry name" value="zf-nanos"/>
    <property type="match status" value="1"/>
</dbReference>
<evidence type="ECO:0000259" key="9">
    <source>
        <dbReference type="PROSITE" id="PS51522"/>
    </source>
</evidence>
<dbReference type="AlphaFoldDB" id="A0A8B8F0D8"/>
<keyword evidence="4 8" id="KW-0863">Zinc-finger</keyword>